<dbReference type="Gene3D" id="3.40.50.720">
    <property type="entry name" value="NAD(P)-binding Rossmann-like Domain"/>
    <property type="match status" value="1"/>
</dbReference>
<name>A0ABS9HIH7_9CORY</name>
<proteinExistence type="predicted"/>
<dbReference type="RefSeq" id="WP_146003192.1">
    <property type="nucleotide sequence ID" value="NZ_JAFFSY010000001.1"/>
</dbReference>
<keyword evidence="2" id="KW-1185">Reference proteome</keyword>
<gene>
    <name evidence="1" type="ORF">L3H44_01085</name>
</gene>
<reference evidence="1 2" key="1">
    <citation type="submission" date="2022-01" db="EMBL/GenBank/DDBJ databases">
        <title>Identification and Characterization of Corynebacterium sp.</title>
        <authorList>
            <person name="Luo Q."/>
            <person name="Qu P."/>
            <person name="Chen Q."/>
        </authorList>
    </citation>
    <scope>NUCLEOTIDE SEQUENCE [LARGE SCALE GENOMIC DNA]</scope>
    <source>
        <strain evidence="1 2">MC-12</strain>
    </source>
</reference>
<comment type="caution">
    <text evidence="1">The sequence shown here is derived from an EMBL/GenBank/DDBJ whole genome shotgun (WGS) entry which is preliminary data.</text>
</comment>
<dbReference type="Proteomes" id="UP001200604">
    <property type="component" value="Unassembled WGS sequence"/>
</dbReference>
<dbReference type="EMBL" id="JAKJKU010000001">
    <property type="protein sequence ID" value="MCF6773016.1"/>
    <property type="molecule type" value="Genomic_DNA"/>
</dbReference>
<evidence type="ECO:0000313" key="1">
    <source>
        <dbReference type="EMBL" id="MCF6773016.1"/>
    </source>
</evidence>
<evidence type="ECO:0000313" key="2">
    <source>
        <dbReference type="Proteomes" id="UP001200604"/>
    </source>
</evidence>
<organism evidence="1 2">
    <name type="scientific">Corynebacterium parakroppenstedtii</name>
    <dbReference type="NCBI Taxonomy" id="2828363"/>
    <lineage>
        <taxon>Bacteria</taxon>
        <taxon>Bacillati</taxon>
        <taxon>Actinomycetota</taxon>
        <taxon>Actinomycetes</taxon>
        <taxon>Mycobacteriales</taxon>
        <taxon>Corynebacteriaceae</taxon>
        <taxon>Corynebacterium</taxon>
    </lineage>
</organism>
<accession>A0ABS9HIH7</accession>
<evidence type="ECO:0008006" key="3">
    <source>
        <dbReference type="Google" id="ProtNLM"/>
    </source>
</evidence>
<dbReference type="GeneID" id="92726350"/>
<protein>
    <recommendedName>
        <fullName evidence="3">Bacteriocin biosynthesis cyclodehydratase domain protein</fullName>
    </recommendedName>
</protein>
<sequence length="315" mass="33455">MRWPHTICLSSGTRVFVRPDGWLRVGADTSTAVVVPMADRPTAQRVARALLTCSSPQQTSAIISRIEQAVSRSFALTLIDELLRTPLLVTGSVRPGRSRTSLAPPHRIIAVEPLSHMLGDIFPGQSVLSPSIVETTDEALASHMGLPRLPESDEPSEPQGPERTAPWASIVAVATPSPGLLAAVNEPYLFVTIRDGALRIGPAMTGATAHPAGDATGCPLCMHMATVSPDLVNEAISGRRTDTLTLTHEMVTVARGIIAAQWSAFNDWLAVPSLPAPPTVGASVSINPRTLEVVRSPIARDPHCPVCGIIGPRWQ</sequence>